<name>D4G8P3_RIEPU</name>
<dbReference type="PANTHER" id="PTHR18895">
    <property type="entry name" value="HEMK METHYLTRANSFERASE"/>
    <property type="match status" value="1"/>
</dbReference>
<protein>
    <recommendedName>
        <fullName evidence="1">peptide chain release factor N(5)-glutamine methyltransferase</fullName>
        <ecNumber evidence="1">2.1.1.297</ecNumber>
    </recommendedName>
</protein>
<dbReference type="CDD" id="cd02440">
    <property type="entry name" value="AdoMet_MTases"/>
    <property type="match status" value="1"/>
</dbReference>
<dbReference type="eggNOG" id="COG2890">
    <property type="taxonomic scope" value="Bacteria"/>
</dbReference>
<dbReference type="Gene3D" id="3.40.50.150">
    <property type="entry name" value="Vaccinia Virus protein VP39"/>
    <property type="match status" value="1"/>
</dbReference>
<organism evidence="7 8">
    <name type="scientific">Riesia pediculicola (strain USDA)</name>
    <dbReference type="NCBI Taxonomy" id="515618"/>
    <lineage>
        <taxon>Bacteria</taxon>
        <taxon>Pseudomonadati</taxon>
        <taxon>Pseudomonadota</taxon>
        <taxon>Gammaproteobacteria</taxon>
        <taxon>Enterobacterales</taxon>
        <taxon>Enterobacteriaceae</taxon>
        <taxon>Candidatus Riesia</taxon>
    </lineage>
</organism>
<dbReference type="GO" id="GO:0032259">
    <property type="term" value="P:methylation"/>
    <property type="evidence" value="ECO:0007669"/>
    <property type="project" value="UniProtKB-KW"/>
</dbReference>
<dbReference type="GO" id="GO:0003676">
    <property type="term" value="F:nucleic acid binding"/>
    <property type="evidence" value="ECO:0007669"/>
    <property type="project" value="InterPro"/>
</dbReference>
<dbReference type="InterPro" id="IPR025714">
    <property type="entry name" value="Methyltranfer_dom"/>
</dbReference>
<dbReference type="Pfam" id="PF13847">
    <property type="entry name" value="Methyltransf_31"/>
    <property type="match status" value="1"/>
</dbReference>
<comment type="catalytic activity">
    <reaction evidence="5">
        <text>L-glutaminyl-[peptide chain release factor] + S-adenosyl-L-methionine = N(5)-methyl-L-glutaminyl-[peptide chain release factor] + S-adenosyl-L-homocysteine + H(+)</text>
        <dbReference type="Rhea" id="RHEA:42896"/>
        <dbReference type="Rhea" id="RHEA-COMP:10271"/>
        <dbReference type="Rhea" id="RHEA-COMP:10272"/>
        <dbReference type="ChEBI" id="CHEBI:15378"/>
        <dbReference type="ChEBI" id="CHEBI:30011"/>
        <dbReference type="ChEBI" id="CHEBI:57856"/>
        <dbReference type="ChEBI" id="CHEBI:59789"/>
        <dbReference type="ChEBI" id="CHEBI:61891"/>
        <dbReference type="EC" id="2.1.1.297"/>
    </reaction>
</comment>
<keyword evidence="3 7" id="KW-0808">Transferase</keyword>
<dbReference type="EMBL" id="CP001085">
    <property type="protein sequence ID" value="ADD79780.1"/>
    <property type="molecule type" value="Genomic_DNA"/>
</dbReference>
<proteinExistence type="predicted"/>
<dbReference type="InterPro" id="IPR019874">
    <property type="entry name" value="RF_methyltr_PrmC"/>
</dbReference>
<dbReference type="InterPro" id="IPR002052">
    <property type="entry name" value="DNA_methylase_N6_adenine_CS"/>
</dbReference>
<dbReference type="NCBIfam" id="TIGR03534">
    <property type="entry name" value="RF_mod_PrmC"/>
    <property type="match status" value="1"/>
</dbReference>
<dbReference type="PROSITE" id="PS00092">
    <property type="entry name" value="N6_MTASE"/>
    <property type="match status" value="1"/>
</dbReference>
<keyword evidence="2 7" id="KW-0489">Methyltransferase</keyword>
<dbReference type="PANTHER" id="PTHR18895:SF74">
    <property type="entry name" value="MTRF1L RELEASE FACTOR GLUTAMINE METHYLTRANSFERASE"/>
    <property type="match status" value="1"/>
</dbReference>
<keyword evidence="4" id="KW-0949">S-adenosyl-L-methionine</keyword>
<keyword evidence="8" id="KW-1185">Reference proteome</keyword>
<dbReference type="GO" id="GO:0102559">
    <property type="term" value="F:peptide chain release factor N(5)-glutamine methyltransferase activity"/>
    <property type="evidence" value="ECO:0007669"/>
    <property type="project" value="UniProtKB-EC"/>
</dbReference>
<dbReference type="HOGENOM" id="CLU_018398_3_0_6"/>
<accession>D4G8P3</accession>
<dbReference type="NCBIfam" id="TIGR00536">
    <property type="entry name" value="hemK_fam"/>
    <property type="match status" value="1"/>
</dbReference>
<dbReference type="SUPFAM" id="SSF53335">
    <property type="entry name" value="S-adenosyl-L-methionine-dependent methyltransferases"/>
    <property type="match status" value="1"/>
</dbReference>
<evidence type="ECO:0000313" key="8">
    <source>
        <dbReference type="Proteomes" id="UP000001700"/>
    </source>
</evidence>
<dbReference type="AlphaFoldDB" id="D4G8P3"/>
<dbReference type="Proteomes" id="UP000001700">
    <property type="component" value="Chromosome"/>
</dbReference>
<dbReference type="STRING" id="515618.RIEPE_0461"/>
<reference evidence="7" key="1">
    <citation type="submission" date="2008-05" db="EMBL/GenBank/DDBJ databases">
        <title>Genome sequence of Riesia pediculicola USDA.</title>
        <authorList>
            <person name="Kirkness E.F."/>
        </authorList>
    </citation>
    <scope>NUCLEOTIDE SEQUENCE [LARGE SCALE GENOMIC DNA]</scope>
    <source>
        <strain evidence="7">USDA</strain>
    </source>
</reference>
<dbReference type="FunFam" id="3.40.50.150:FF:000053">
    <property type="entry name" value="Release factor glutamine methyltransferase"/>
    <property type="match status" value="1"/>
</dbReference>
<dbReference type="EC" id="2.1.1.297" evidence="1"/>
<gene>
    <name evidence="7" type="ordered locus">RIEPE_0461</name>
</gene>
<evidence type="ECO:0000313" key="7">
    <source>
        <dbReference type="EMBL" id="ADD79780.1"/>
    </source>
</evidence>
<evidence type="ECO:0000256" key="1">
    <source>
        <dbReference type="ARBA" id="ARBA00012771"/>
    </source>
</evidence>
<dbReference type="InterPro" id="IPR004556">
    <property type="entry name" value="HemK-like"/>
</dbReference>
<evidence type="ECO:0000256" key="2">
    <source>
        <dbReference type="ARBA" id="ARBA00022603"/>
    </source>
</evidence>
<dbReference type="InterPro" id="IPR029063">
    <property type="entry name" value="SAM-dependent_MTases_sf"/>
</dbReference>
<evidence type="ECO:0000259" key="6">
    <source>
        <dbReference type="Pfam" id="PF13847"/>
    </source>
</evidence>
<dbReference type="KEGG" id="rip:RIEPE_0461"/>
<evidence type="ECO:0000256" key="4">
    <source>
        <dbReference type="ARBA" id="ARBA00022691"/>
    </source>
</evidence>
<evidence type="ECO:0000256" key="5">
    <source>
        <dbReference type="ARBA" id="ARBA00048391"/>
    </source>
</evidence>
<sequence>MIPRPETEHLVELALKLANKKKGLKILDLGAGAGPISLALAKELQSSFIVGTDIDESVISIARANASNLSIRNVKFLKSNWFDCFHKKKKKFDLIVSNPPYISKDDPCLKFGDLRYEPRRALISSNNGLFDIRIIVKDSKKFLKKNGWLLIEHGCNQGKKVREFFIKSSYQKIKTIQDYSGKERVTFGRY</sequence>
<evidence type="ECO:0000256" key="3">
    <source>
        <dbReference type="ARBA" id="ARBA00022679"/>
    </source>
</evidence>
<feature type="domain" description="Methyltransferase" evidence="6">
    <location>
        <begin position="21"/>
        <end position="158"/>
    </location>
</feature>
<dbReference type="InterPro" id="IPR050320">
    <property type="entry name" value="N5-glutamine_MTase"/>
</dbReference>